<organism evidence="2">
    <name type="scientific">Rhizophora mucronata</name>
    <name type="common">Asiatic mangrove</name>
    <dbReference type="NCBI Taxonomy" id="61149"/>
    <lineage>
        <taxon>Eukaryota</taxon>
        <taxon>Viridiplantae</taxon>
        <taxon>Streptophyta</taxon>
        <taxon>Embryophyta</taxon>
        <taxon>Tracheophyta</taxon>
        <taxon>Spermatophyta</taxon>
        <taxon>Magnoliopsida</taxon>
        <taxon>eudicotyledons</taxon>
        <taxon>Gunneridae</taxon>
        <taxon>Pentapetalae</taxon>
        <taxon>rosids</taxon>
        <taxon>fabids</taxon>
        <taxon>Malpighiales</taxon>
        <taxon>Rhizophoraceae</taxon>
        <taxon>Rhizophora</taxon>
    </lineage>
</organism>
<dbReference type="EMBL" id="GGEC01016828">
    <property type="protein sequence ID" value="MBW97311.1"/>
    <property type="molecule type" value="Transcribed_RNA"/>
</dbReference>
<sequence>MPSGESSLGCGFLFHSYNLLGDARCSNLYLPKILFLFFIIILETMVLD</sequence>
<accession>A0A2P2JV23</accession>
<keyword evidence="1" id="KW-0812">Transmembrane</keyword>
<protein>
    <submittedName>
        <fullName evidence="2">Uncharacterized protein</fullName>
    </submittedName>
</protein>
<evidence type="ECO:0000256" key="1">
    <source>
        <dbReference type="SAM" id="Phobius"/>
    </source>
</evidence>
<name>A0A2P2JV23_RHIMU</name>
<feature type="transmembrane region" description="Helical" evidence="1">
    <location>
        <begin position="28"/>
        <end position="47"/>
    </location>
</feature>
<reference evidence="2" key="1">
    <citation type="submission" date="2018-02" db="EMBL/GenBank/DDBJ databases">
        <title>Rhizophora mucronata_Transcriptome.</title>
        <authorList>
            <person name="Meera S.P."/>
            <person name="Sreeshan A."/>
            <person name="Augustine A."/>
        </authorList>
    </citation>
    <scope>NUCLEOTIDE SEQUENCE</scope>
    <source>
        <tissue evidence="2">Leaf</tissue>
    </source>
</reference>
<proteinExistence type="predicted"/>
<dbReference type="AlphaFoldDB" id="A0A2P2JV23"/>
<keyword evidence="1" id="KW-0472">Membrane</keyword>
<dbReference type="EMBL" id="GGEC01016829">
    <property type="protein sequence ID" value="MBW97312.1"/>
    <property type="molecule type" value="Transcribed_RNA"/>
</dbReference>
<evidence type="ECO:0000313" key="2">
    <source>
        <dbReference type="EMBL" id="MBW97311.1"/>
    </source>
</evidence>
<keyword evidence="1" id="KW-1133">Transmembrane helix</keyword>